<dbReference type="AlphaFoldDB" id="A0A9Q3GZ01"/>
<keyword evidence="4" id="KW-1185">Reference proteome</keyword>
<evidence type="ECO:0000256" key="1">
    <source>
        <dbReference type="ARBA" id="ARBA00022884"/>
    </source>
</evidence>
<proteinExistence type="predicted"/>
<reference evidence="3" key="1">
    <citation type="submission" date="2021-03" db="EMBL/GenBank/DDBJ databases">
        <title>Draft genome sequence of rust myrtle Austropuccinia psidii MF-1, a brazilian biotype.</title>
        <authorList>
            <person name="Quecine M.C."/>
            <person name="Pachon D.M.R."/>
            <person name="Bonatelli M.L."/>
            <person name="Correr F.H."/>
            <person name="Franceschini L.M."/>
            <person name="Leite T.F."/>
            <person name="Margarido G.R.A."/>
            <person name="Almeida C.A."/>
            <person name="Ferrarezi J.A."/>
            <person name="Labate C.A."/>
        </authorList>
    </citation>
    <scope>NUCLEOTIDE SEQUENCE</scope>
    <source>
        <strain evidence="3">MF-1</strain>
    </source>
</reference>
<dbReference type="SUPFAM" id="SSF53098">
    <property type="entry name" value="Ribonuclease H-like"/>
    <property type="match status" value="1"/>
</dbReference>
<keyword evidence="1" id="KW-0694">RNA-binding</keyword>
<accession>A0A9Q3GZ01</accession>
<dbReference type="Gene3D" id="3.30.420.10">
    <property type="entry name" value="Ribonuclease H-like superfamily/Ribonuclease H"/>
    <property type="match status" value="1"/>
</dbReference>
<dbReference type="InterPro" id="IPR050951">
    <property type="entry name" value="Retrovirus_Pol_polyprotein"/>
</dbReference>
<sequence>MDWVTGIVPGGKESFNEFIVVVERYINSIRCLICHNKDTEMDTAILFWNNIIVNCGVPRIKIIDKDTKATAWFWTNIYEMLGIKLAFSIAYHPQKEGLAERMIENLEDIIRRFFAYGMEYKDHEGYTHYWVALLKAV</sequence>
<dbReference type="InterPro" id="IPR036397">
    <property type="entry name" value="RNaseH_sf"/>
</dbReference>
<dbReference type="GO" id="GO:0003723">
    <property type="term" value="F:RNA binding"/>
    <property type="evidence" value="ECO:0007669"/>
    <property type="project" value="UniProtKB-KW"/>
</dbReference>
<organism evidence="3 4">
    <name type="scientific">Austropuccinia psidii MF-1</name>
    <dbReference type="NCBI Taxonomy" id="1389203"/>
    <lineage>
        <taxon>Eukaryota</taxon>
        <taxon>Fungi</taxon>
        <taxon>Dikarya</taxon>
        <taxon>Basidiomycota</taxon>
        <taxon>Pucciniomycotina</taxon>
        <taxon>Pucciniomycetes</taxon>
        <taxon>Pucciniales</taxon>
        <taxon>Sphaerophragmiaceae</taxon>
        <taxon>Austropuccinia</taxon>
    </lineage>
</organism>
<dbReference type="Proteomes" id="UP000765509">
    <property type="component" value="Unassembled WGS sequence"/>
</dbReference>
<dbReference type="InterPro" id="IPR012337">
    <property type="entry name" value="RNaseH-like_sf"/>
</dbReference>
<evidence type="ECO:0000313" key="3">
    <source>
        <dbReference type="EMBL" id="MBW0485603.1"/>
    </source>
</evidence>
<dbReference type="EMBL" id="AVOT02008246">
    <property type="protein sequence ID" value="MBW0485603.1"/>
    <property type="molecule type" value="Genomic_DNA"/>
</dbReference>
<dbReference type="PANTHER" id="PTHR37984">
    <property type="entry name" value="PROTEIN CBG26694"/>
    <property type="match status" value="1"/>
</dbReference>
<dbReference type="PROSITE" id="PS50994">
    <property type="entry name" value="INTEGRASE"/>
    <property type="match status" value="1"/>
</dbReference>
<feature type="domain" description="Integrase catalytic" evidence="2">
    <location>
        <begin position="1"/>
        <end position="137"/>
    </location>
</feature>
<name>A0A9Q3GZ01_9BASI</name>
<dbReference type="PANTHER" id="PTHR37984:SF5">
    <property type="entry name" value="PROTEIN NYNRIN-LIKE"/>
    <property type="match status" value="1"/>
</dbReference>
<dbReference type="GO" id="GO:0015074">
    <property type="term" value="P:DNA integration"/>
    <property type="evidence" value="ECO:0007669"/>
    <property type="project" value="InterPro"/>
</dbReference>
<comment type="caution">
    <text evidence="3">The sequence shown here is derived from an EMBL/GenBank/DDBJ whole genome shotgun (WGS) entry which is preliminary data.</text>
</comment>
<protein>
    <recommendedName>
        <fullName evidence="2">Integrase catalytic domain-containing protein</fullName>
    </recommendedName>
</protein>
<gene>
    <name evidence="3" type="ORF">O181_025318</name>
</gene>
<evidence type="ECO:0000313" key="4">
    <source>
        <dbReference type="Proteomes" id="UP000765509"/>
    </source>
</evidence>
<evidence type="ECO:0000259" key="2">
    <source>
        <dbReference type="PROSITE" id="PS50994"/>
    </source>
</evidence>
<dbReference type="GO" id="GO:0005634">
    <property type="term" value="C:nucleus"/>
    <property type="evidence" value="ECO:0007669"/>
    <property type="project" value="UniProtKB-ARBA"/>
</dbReference>
<dbReference type="InterPro" id="IPR001584">
    <property type="entry name" value="Integrase_cat-core"/>
</dbReference>